<dbReference type="Pfam" id="PF00633">
    <property type="entry name" value="HHH"/>
    <property type="match status" value="1"/>
</dbReference>
<evidence type="ECO:0000256" key="10">
    <source>
        <dbReference type="ARBA" id="ARBA00023004"/>
    </source>
</evidence>
<dbReference type="Gene3D" id="1.10.340.30">
    <property type="entry name" value="Hypothetical protein, domain 2"/>
    <property type="match status" value="1"/>
</dbReference>
<evidence type="ECO:0000313" key="16">
    <source>
        <dbReference type="Proteomes" id="UP000235598"/>
    </source>
</evidence>
<dbReference type="Proteomes" id="UP000235598">
    <property type="component" value="Unassembled WGS sequence"/>
</dbReference>
<evidence type="ECO:0000256" key="4">
    <source>
        <dbReference type="ARBA" id="ARBA00012045"/>
    </source>
</evidence>
<keyword evidence="9" id="KW-0378">Hydrolase</keyword>
<gene>
    <name evidence="15" type="ORF">CJ199_05290</name>
</gene>
<dbReference type="EC" id="3.2.2.31" evidence="4"/>
<keyword evidence="7" id="KW-0479">Metal-binding</keyword>
<evidence type="ECO:0000256" key="11">
    <source>
        <dbReference type="ARBA" id="ARBA00023014"/>
    </source>
</evidence>
<dbReference type="GO" id="GO:0035485">
    <property type="term" value="F:adenine/guanine mispair binding"/>
    <property type="evidence" value="ECO:0007669"/>
    <property type="project" value="TreeGrafter"/>
</dbReference>
<comment type="cofactor">
    <cofactor evidence="2">
        <name>[4Fe-4S] cluster</name>
        <dbReference type="ChEBI" id="CHEBI:49883"/>
    </cofactor>
</comment>
<dbReference type="InterPro" id="IPR000445">
    <property type="entry name" value="HhH_motif"/>
</dbReference>
<dbReference type="InterPro" id="IPR003651">
    <property type="entry name" value="Endonuclease3_FeS-loop_motif"/>
</dbReference>
<evidence type="ECO:0000256" key="3">
    <source>
        <dbReference type="ARBA" id="ARBA00008343"/>
    </source>
</evidence>
<evidence type="ECO:0000256" key="2">
    <source>
        <dbReference type="ARBA" id="ARBA00001966"/>
    </source>
</evidence>
<evidence type="ECO:0000259" key="14">
    <source>
        <dbReference type="SMART" id="SM00478"/>
    </source>
</evidence>
<keyword evidence="10" id="KW-0408">Iron</keyword>
<evidence type="ECO:0000256" key="5">
    <source>
        <dbReference type="ARBA" id="ARBA00022023"/>
    </source>
</evidence>
<dbReference type="InterPro" id="IPR023170">
    <property type="entry name" value="HhH_base_excis_C"/>
</dbReference>
<keyword evidence="13" id="KW-0326">Glycosidase</keyword>
<dbReference type="RefSeq" id="WP_102238467.1">
    <property type="nucleotide sequence ID" value="NZ_PNHK01000002.1"/>
</dbReference>
<comment type="catalytic activity">
    <reaction evidence="1">
        <text>Hydrolyzes free adenine bases from 7,8-dihydro-8-oxoguanine:adenine mismatched double-stranded DNA, leaving an apurinic site.</text>
        <dbReference type="EC" id="3.2.2.31"/>
    </reaction>
</comment>
<comment type="caution">
    <text evidence="15">The sequence shown here is derived from an EMBL/GenBank/DDBJ whole genome shotgun (WGS) entry which is preliminary data.</text>
</comment>
<dbReference type="InterPro" id="IPR011257">
    <property type="entry name" value="DNA_glycosylase"/>
</dbReference>
<sequence>MTHQKVARALTHWFASAQRPLPWRAADTSAWAVLVSEIMSHQTPMSRVEPVWRAWMERWPTPRALADAPTAEVLIAWGSLGYPRRALRLQECARAIGDGEVPRTEEGLLALPGVGPYTAAAVASFAFGQRTIVLDVNVRRVLSRVFAGVDHPKPALSKKEHAWARQFVPEDHHVEFNAAAMELGALVCTSRNPKCDGCPLAKHCAWLESGRPASGARPKTQAWHGTDRQLRGAIMATLKESTVQGCPLREDYFTAPATDFEDTVNTELPEAVGSSLTRVRALGTHDRIARLIDDLVSDGLATRDSGVLSLPQ</sequence>
<evidence type="ECO:0000256" key="8">
    <source>
        <dbReference type="ARBA" id="ARBA00022763"/>
    </source>
</evidence>
<evidence type="ECO:0000256" key="12">
    <source>
        <dbReference type="ARBA" id="ARBA00023204"/>
    </source>
</evidence>
<organism evidence="15 16">
    <name type="scientific">Brevibacterium paucivorans</name>
    <dbReference type="NCBI Taxonomy" id="170994"/>
    <lineage>
        <taxon>Bacteria</taxon>
        <taxon>Bacillati</taxon>
        <taxon>Actinomycetota</taxon>
        <taxon>Actinomycetes</taxon>
        <taxon>Micrococcales</taxon>
        <taxon>Brevibacteriaceae</taxon>
        <taxon>Brevibacterium</taxon>
    </lineage>
</organism>
<dbReference type="SMART" id="SM00525">
    <property type="entry name" value="FES"/>
    <property type="match status" value="1"/>
</dbReference>
<dbReference type="PANTHER" id="PTHR42944">
    <property type="entry name" value="ADENINE DNA GLYCOSYLASE"/>
    <property type="match status" value="1"/>
</dbReference>
<dbReference type="GO" id="GO:0034039">
    <property type="term" value="F:8-oxo-7,8-dihydroguanine DNA N-glycosylase activity"/>
    <property type="evidence" value="ECO:0007669"/>
    <property type="project" value="TreeGrafter"/>
</dbReference>
<dbReference type="AlphaFoldDB" id="A0A2N6VMQ5"/>
<evidence type="ECO:0000256" key="6">
    <source>
        <dbReference type="ARBA" id="ARBA00022485"/>
    </source>
</evidence>
<proteinExistence type="inferred from homology"/>
<keyword evidence="6" id="KW-0004">4Fe-4S</keyword>
<evidence type="ECO:0000256" key="7">
    <source>
        <dbReference type="ARBA" id="ARBA00022723"/>
    </source>
</evidence>
<dbReference type="Pfam" id="PF10576">
    <property type="entry name" value="EndIII_4Fe-2S"/>
    <property type="match status" value="1"/>
</dbReference>
<evidence type="ECO:0000256" key="1">
    <source>
        <dbReference type="ARBA" id="ARBA00000843"/>
    </source>
</evidence>
<dbReference type="GO" id="GO:0000701">
    <property type="term" value="F:purine-specific mismatch base pair DNA N-glycosylase activity"/>
    <property type="evidence" value="ECO:0007669"/>
    <property type="project" value="UniProtKB-EC"/>
</dbReference>
<dbReference type="Pfam" id="PF00730">
    <property type="entry name" value="HhH-GPD"/>
    <property type="match status" value="1"/>
</dbReference>
<dbReference type="InterPro" id="IPR004035">
    <property type="entry name" value="Endouclease-III_FeS-bd_BS"/>
</dbReference>
<feature type="domain" description="HhH-GPD" evidence="14">
    <location>
        <begin position="39"/>
        <end position="186"/>
    </location>
</feature>
<dbReference type="CDD" id="cd00056">
    <property type="entry name" value="ENDO3c"/>
    <property type="match status" value="1"/>
</dbReference>
<keyword evidence="12" id="KW-0234">DNA repair</keyword>
<evidence type="ECO:0000313" key="15">
    <source>
        <dbReference type="EMBL" id="PMD05432.1"/>
    </source>
</evidence>
<dbReference type="SUPFAM" id="SSF48150">
    <property type="entry name" value="DNA-glycosylase"/>
    <property type="match status" value="1"/>
</dbReference>
<comment type="similarity">
    <text evidence="3">Belongs to the Nth/MutY family.</text>
</comment>
<accession>A0A2N6VMQ5</accession>
<dbReference type="SMART" id="SM00478">
    <property type="entry name" value="ENDO3c"/>
    <property type="match status" value="1"/>
</dbReference>
<dbReference type="GO" id="GO:0046872">
    <property type="term" value="F:metal ion binding"/>
    <property type="evidence" value="ECO:0007669"/>
    <property type="project" value="UniProtKB-KW"/>
</dbReference>
<dbReference type="PANTHER" id="PTHR42944:SF1">
    <property type="entry name" value="ADENINE DNA GLYCOSYLASE"/>
    <property type="match status" value="1"/>
</dbReference>
<dbReference type="InterPro" id="IPR004036">
    <property type="entry name" value="Endonuclease-III-like_CS2"/>
</dbReference>
<evidence type="ECO:0000256" key="9">
    <source>
        <dbReference type="ARBA" id="ARBA00022801"/>
    </source>
</evidence>
<reference evidence="15 16" key="1">
    <citation type="submission" date="2017-09" db="EMBL/GenBank/DDBJ databases">
        <title>Bacterial strain isolated from the female urinary microbiota.</title>
        <authorList>
            <person name="Thomas-White K."/>
            <person name="Kumar N."/>
            <person name="Forster S."/>
            <person name="Putonti C."/>
            <person name="Lawley T."/>
            <person name="Wolfe A.J."/>
        </authorList>
    </citation>
    <scope>NUCLEOTIDE SEQUENCE [LARGE SCALE GENOMIC DNA]</scope>
    <source>
        <strain evidence="15 16">UMB1301</strain>
    </source>
</reference>
<dbReference type="Gene3D" id="1.10.1670.10">
    <property type="entry name" value="Helix-hairpin-Helix base-excision DNA repair enzymes (C-terminal)"/>
    <property type="match status" value="1"/>
</dbReference>
<keyword evidence="11" id="KW-0411">Iron-sulfur</keyword>
<dbReference type="InterPro" id="IPR044298">
    <property type="entry name" value="MIG/MutY"/>
</dbReference>
<dbReference type="GO" id="GO:0006298">
    <property type="term" value="P:mismatch repair"/>
    <property type="evidence" value="ECO:0007669"/>
    <property type="project" value="TreeGrafter"/>
</dbReference>
<evidence type="ECO:0000256" key="13">
    <source>
        <dbReference type="ARBA" id="ARBA00023295"/>
    </source>
</evidence>
<dbReference type="OrthoDB" id="9802365at2"/>
<dbReference type="GO" id="GO:0006284">
    <property type="term" value="P:base-excision repair"/>
    <property type="evidence" value="ECO:0007669"/>
    <property type="project" value="InterPro"/>
</dbReference>
<dbReference type="InterPro" id="IPR003265">
    <property type="entry name" value="HhH-GPD_domain"/>
</dbReference>
<dbReference type="PROSITE" id="PS01155">
    <property type="entry name" value="ENDONUCLEASE_III_2"/>
    <property type="match status" value="1"/>
</dbReference>
<dbReference type="GO" id="GO:0032357">
    <property type="term" value="F:oxidized purine DNA binding"/>
    <property type="evidence" value="ECO:0007669"/>
    <property type="project" value="TreeGrafter"/>
</dbReference>
<dbReference type="PROSITE" id="PS00764">
    <property type="entry name" value="ENDONUCLEASE_III_1"/>
    <property type="match status" value="1"/>
</dbReference>
<dbReference type="EMBL" id="PNHK01000002">
    <property type="protein sequence ID" value="PMD05432.1"/>
    <property type="molecule type" value="Genomic_DNA"/>
</dbReference>
<name>A0A2N6VMQ5_9MICO</name>
<protein>
    <recommendedName>
        <fullName evidence="5">Adenine DNA glycosylase</fullName>
        <ecNumber evidence="4">3.2.2.31</ecNumber>
    </recommendedName>
</protein>
<keyword evidence="8" id="KW-0227">DNA damage</keyword>
<dbReference type="GO" id="GO:0051539">
    <property type="term" value="F:4 iron, 4 sulfur cluster binding"/>
    <property type="evidence" value="ECO:0007669"/>
    <property type="project" value="UniProtKB-KW"/>
</dbReference>